<evidence type="ECO:0000313" key="1">
    <source>
        <dbReference type="EMBL" id="PWY96337.1"/>
    </source>
</evidence>
<dbReference type="RefSeq" id="XP_025473098.1">
    <property type="nucleotide sequence ID" value="XM_025617588.1"/>
</dbReference>
<evidence type="ECO:0000313" key="2">
    <source>
        <dbReference type="Proteomes" id="UP000246702"/>
    </source>
</evidence>
<dbReference type="Proteomes" id="UP000246702">
    <property type="component" value="Unassembled WGS sequence"/>
</dbReference>
<proteinExistence type="predicted"/>
<keyword evidence="2" id="KW-1185">Reference proteome</keyword>
<dbReference type="GeneID" id="37119731"/>
<name>A0A317XF25_9EURO</name>
<dbReference type="EMBL" id="MSFK01000001">
    <property type="protein sequence ID" value="PWY96337.1"/>
    <property type="molecule type" value="Genomic_DNA"/>
</dbReference>
<dbReference type="AlphaFoldDB" id="A0A317XF25"/>
<accession>A0A317XF25</accession>
<reference evidence="1 2" key="1">
    <citation type="submission" date="2016-12" db="EMBL/GenBank/DDBJ databases">
        <title>The genomes of Aspergillus section Nigri reveals drivers in fungal speciation.</title>
        <authorList>
            <consortium name="DOE Joint Genome Institute"/>
            <person name="Vesth T.C."/>
            <person name="Nybo J."/>
            <person name="Theobald S."/>
            <person name="Brandl J."/>
            <person name="Frisvad J.C."/>
            <person name="Nielsen K.F."/>
            <person name="Lyhne E.K."/>
            <person name="Kogle M.E."/>
            <person name="Kuo A."/>
            <person name="Riley R."/>
            <person name="Clum A."/>
            <person name="Nolan M."/>
            <person name="Lipzen A."/>
            <person name="Salamov A."/>
            <person name="Henrissat B."/>
            <person name="Wiebenga A."/>
            <person name="De Vries R.P."/>
            <person name="Grigoriev I.V."/>
            <person name="Mortensen U.H."/>
            <person name="Andersen M.R."/>
            <person name="Baker S.E."/>
        </authorList>
    </citation>
    <scope>NUCLEOTIDE SEQUENCE [LARGE SCALE GENOMIC DNA]</scope>
    <source>
        <strain evidence="1 2">CBS 115572</strain>
    </source>
</reference>
<gene>
    <name evidence="1" type="ORF">BO94DRAFT_6656</name>
</gene>
<organism evidence="1 2">
    <name type="scientific">Aspergillus sclerotioniger CBS 115572</name>
    <dbReference type="NCBI Taxonomy" id="1450535"/>
    <lineage>
        <taxon>Eukaryota</taxon>
        <taxon>Fungi</taxon>
        <taxon>Dikarya</taxon>
        <taxon>Ascomycota</taxon>
        <taxon>Pezizomycotina</taxon>
        <taxon>Eurotiomycetes</taxon>
        <taxon>Eurotiomycetidae</taxon>
        <taxon>Eurotiales</taxon>
        <taxon>Aspergillaceae</taxon>
        <taxon>Aspergillus</taxon>
        <taxon>Aspergillus subgen. Circumdati</taxon>
    </lineage>
</organism>
<comment type="caution">
    <text evidence="1">The sequence shown here is derived from an EMBL/GenBank/DDBJ whole genome shotgun (WGS) entry which is preliminary data.</text>
</comment>
<sequence length="119" mass="13733">MWHKKERASVVFHEEAGCCVRIRDGGGEVDEERDKKRTGSWCLEGEPRRQNHFRKIDSVEVGSLACLGLIYCTGPHWYVVRVERPLGRGFSRWTLESWTGGWKKSHQPRLTVHGIRESG</sequence>
<protein>
    <submittedName>
        <fullName evidence="1">Uncharacterized protein</fullName>
    </submittedName>
</protein>